<evidence type="ECO:0000313" key="3">
    <source>
        <dbReference type="Proteomes" id="UP000886744"/>
    </source>
</evidence>
<organism evidence="2 3">
    <name type="scientific">Candidatus Coprenecus avistercoris</name>
    <dbReference type="NCBI Taxonomy" id="2840730"/>
    <lineage>
        <taxon>Bacteria</taxon>
        <taxon>Pseudomonadati</taxon>
        <taxon>Bacteroidota</taxon>
        <taxon>Bacteroidia</taxon>
        <taxon>Bacteroidales</taxon>
        <taxon>Rikenellaceae</taxon>
        <taxon>Rikenellaceae incertae sedis</taxon>
        <taxon>Candidatus Coprenecus</taxon>
    </lineage>
</organism>
<keyword evidence="1" id="KW-0732">Signal</keyword>
<dbReference type="EMBL" id="DVHI01000040">
    <property type="protein sequence ID" value="HIR62528.1"/>
    <property type="molecule type" value="Genomic_DNA"/>
</dbReference>
<accession>A0A9D1J6E8</accession>
<dbReference type="Pfam" id="PF07610">
    <property type="entry name" value="DUF1573"/>
    <property type="match status" value="2"/>
</dbReference>
<dbReference type="Proteomes" id="UP000886744">
    <property type="component" value="Unassembled WGS sequence"/>
</dbReference>
<sequence>MNRLIFSIVILFCIHFTGAVQAGAQNVFEQTVSFDKIVHDFGDIMLSDGPQKCSFKVKNISDRPVVIHRVLTSCGCTEPTWTQAPIRPGETGEIDVVFSNDQGPYPFSKSVTVYVAGLSKPVILKVRGIVHEKPKSLSELFPVAAGPIGFRESSVSIGQIDQGLSRSMEIEMANTSGREVEVHFTDMTPGLTVSAASPVIPARSKTRIVCTVDTRHTEGEKWGKIPFTFSAVVDGKKYAKVLKVEALIKENFSSLTEGQKRAGALPQFESSSIELGVVDKGSVLTGEFTVKNIGNDAFRIYKVDASEGGITVDIPDPVPFGGSGTVKVKVDTAGQSGEILNILTLITNSPTRPIINLFVIYTVK</sequence>
<proteinExistence type="predicted"/>
<feature type="signal peptide" evidence="1">
    <location>
        <begin position="1"/>
        <end position="22"/>
    </location>
</feature>
<evidence type="ECO:0000256" key="1">
    <source>
        <dbReference type="SAM" id="SignalP"/>
    </source>
</evidence>
<dbReference type="PANTHER" id="PTHR37833:SF1">
    <property type="entry name" value="SIGNAL PEPTIDE PROTEIN"/>
    <property type="match status" value="1"/>
</dbReference>
<name>A0A9D1J6E8_9BACT</name>
<gene>
    <name evidence="2" type="ORF">IAC94_03270</name>
</gene>
<evidence type="ECO:0000313" key="2">
    <source>
        <dbReference type="EMBL" id="HIR62528.1"/>
    </source>
</evidence>
<dbReference type="AlphaFoldDB" id="A0A9D1J6E8"/>
<dbReference type="PANTHER" id="PTHR37833">
    <property type="entry name" value="LIPOPROTEIN-RELATED"/>
    <property type="match status" value="1"/>
</dbReference>
<dbReference type="InterPro" id="IPR013783">
    <property type="entry name" value="Ig-like_fold"/>
</dbReference>
<dbReference type="InterPro" id="IPR011467">
    <property type="entry name" value="DUF1573"/>
</dbReference>
<reference evidence="2" key="1">
    <citation type="submission" date="2020-10" db="EMBL/GenBank/DDBJ databases">
        <authorList>
            <person name="Gilroy R."/>
        </authorList>
    </citation>
    <scope>NUCLEOTIDE SEQUENCE</scope>
    <source>
        <strain evidence="2">ChiHjej13B12-12457</strain>
    </source>
</reference>
<dbReference type="Gene3D" id="2.60.40.10">
    <property type="entry name" value="Immunoglobulins"/>
    <property type="match status" value="2"/>
</dbReference>
<reference evidence="2" key="2">
    <citation type="journal article" date="2021" name="PeerJ">
        <title>Extensive microbial diversity within the chicken gut microbiome revealed by metagenomics and culture.</title>
        <authorList>
            <person name="Gilroy R."/>
            <person name="Ravi A."/>
            <person name="Getino M."/>
            <person name="Pursley I."/>
            <person name="Horton D.L."/>
            <person name="Alikhan N.F."/>
            <person name="Baker D."/>
            <person name="Gharbi K."/>
            <person name="Hall N."/>
            <person name="Watson M."/>
            <person name="Adriaenssens E.M."/>
            <person name="Foster-Nyarko E."/>
            <person name="Jarju S."/>
            <person name="Secka A."/>
            <person name="Antonio M."/>
            <person name="Oren A."/>
            <person name="Chaudhuri R.R."/>
            <person name="La Ragione R."/>
            <person name="Hildebrand F."/>
            <person name="Pallen M.J."/>
        </authorList>
    </citation>
    <scope>NUCLEOTIDE SEQUENCE</scope>
    <source>
        <strain evidence="2">ChiHjej13B12-12457</strain>
    </source>
</reference>
<protein>
    <submittedName>
        <fullName evidence="2">DUF1573 domain-containing protein</fullName>
    </submittedName>
</protein>
<comment type="caution">
    <text evidence="2">The sequence shown here is derived from an EMBL/GenBank/DDBJ whole genome shotgun (WGS) entry which is preliminary data.</text>
</comment>
<feature type="chain" id="PRO_5038402857" evidence="1">
    <location>
        <begin position="23"/>
        <end position="364"/>
    </location>
</feature>